<dbReference type="Proteomes" id="UP000807353">
    <property type="component" value="Unassembled WGS sequence"/>
</dbReference>
<accession>A0A9P6CNT7</accession>
<proteinExistence type="predicted"/>
<protein>
    <submittedName>
        <fullName evidence="1">Uncharacterized protein</fullName>
    </submittedName>
</protein>
<keyword evidence="2" id="KW-1185">Reference proteome</keyword>
<reference evidence="1" key="1">
    <citation type="submission" date="2020-11" db="EMBL/GenBank/DDBJ databases">
        <authorList>
            <consortium name="DOE Joint Genome Institute"/>
            <person name="Ahrendt S."/>
            <person name="Riley R."/>
            <person name="Andreopoulos W."/>
            <person name="Labutti K."/>
            <person name="Pangilinan J."/>
            <person name="Ruiz-Duenas F.J."/>
            <person name="Barrasa J.M."/>
            <person name="Sanchez-Garcia M."/>
            <person name="Camarero S."/>
            <person name="Miyauchi S."/>
            <person name="Serrano A."/>
            <person name="Linde D."/>
            <person name="Babiker R."/>
            <person name="Drula E."/>
            <person name="Ayuso-Fernandez I."/>
            <person name="Pacheco R."/>
            <person name="Padilla G."/>
            <person name="Ferreira P."/>
            <person name="Barriuso J."/>
            <person name="Kellner H."/>
            <person name="Castanera R."/>
            <person name="Alfaro M."/>
            <person name="Ramirez L."/>
            <person name="Pisabarro A.G."/>
            <person name="Kuo A."/>
            <person name="Tritt A."/>
            <person name="Lipzen A."/>
            <person name="He G."/>
            <person name="Yan M."/>
            <person name="Ng V."/>
            <person name="Cullen D."/>
            <person name="Martin F."/>
            <person name="Rosso M.-N."/>
            <person name="Henrissat B."/>
            <person name="Hibbett D."/>
            <person name="Martinez A.T."/>
            <person name="Grigoriev I.V."/>
        </authorList>
    </citation>
    <scope>NUCLEOTIDE SEQUENCE</scope>
    <source>
        <strain evidence="1">CBS 247.69</strain>
    </source>
</reference>
<gene>
    <name evidence="1" type="ORF">BDZ94DRAFT_95630</name>
</gene>
<dbReference type="AlphaFoldDB" id="A0A9P6CNT7"/>
<dbReference type="EMBL" id="MU150239">
    <property type="protein sequence ID" value="KAF9466988.1"/>
    <property type="molecule type" value="Genomic_DNA"/>
</dbReference>
<comment type="caution">
    <text evidence="1">The sequence shown here is derived from an EMBL/GenBank/DDBJ whole genome shotgun (WGS) entry which is preliminary data.</text>
</comment>
<evidence type="ECO:0000313" key="1">
    <source>
        <dbReference type="EMBL" id="KAF9466988.1"/>
    </source>
</evidence>
<sequence length="99" mass="11484">MKYSKSNIQQVYLHGITLLVQSGLNGDIWGRQCECHLLFKLFITLQDLLLRIWPIKAHWINISDRCSILVYTIPTFLDVNGHAFITLLLFQIPQDGWDA</sequence>
<evidence type="ECO:0000313" key="2">
    <source>
        <dbReference type="Proteomes" id="UP000807353"/>
    </source>
</evidence>
<name>A0A9P6CNT7_9AGAR</name>
<organism evidence="1 2">
    <name type="scientific">Collybia nuda</name>
    <dbReference type="NCBI Taxonomy" id="64659"/>
    <lineage>
        <taxon>Eukaryota</taxon>
        <taxon>Fungi</taxon>
        <taxon>Dikarya</taxon>
        <taxon>Basidiomycota</taxon>
        <taxon>Agaricomycotina</taxon>
        <taxon>Agaricomycetes</taxon>
        <taxon>Agaricomycetidae</taxon>
        <taxon>Agaricales</taxon>
        <taxon>Tricholomatineae</taxon>
        <taxon>Clitocybaceae</taxon>
        <taxon>Collybia</taxon>
    </lineage>
</organism>